<sequence>MKAKLLMIPLVFVLAGCLDEHEDLQNWMEQAKQEAKLRVQKPQPPAPVQTVEYTPPPHISPHAFSVQRMRSNYQVGNAPDVNRAKEVLENYDLNTLKFVGVIGSGNALSGLVEVEGHVYTVKPGNHMGKNYGRIVRITADQITLRETVEDSLGNWVNREAKLIPAADAETENAVNNN</sequence>
<dbReference type="PIRSF" id="PIRSF016481">
    <property type="entry name" value="Pilus_assembly_PilP"/>
    <property type="match status" value="1"/>
</dbReference>
<comment type="caution">
    <text evidence="1">The sequence shown here is derived from an EMBL/GenBank/DDBJ whole genome shotgun (WGS) entry which is preliminary data.</text>
</comment>
<proteinExistence type="predicted"/>
<dbReference type="Gene3D" id="2.30.30.830">
    <property type="match status" value="1"/>
</dbReference>
<dbReference type="Proteomes" id="UP000269923">
    <property type="component" value="Unassembled WGS sequence"/>
</dbReference>
<dbReference type="AlphaFoldDB" id="A0A3P2A7D3"/>
<gene>
    <name evidence="1" type="ORF">EII21_02580</name>
</gene>
<name>A0A3P2A7D3_9NEIS</name>
<dbReference type="RefSeq" id="WP_027021120.1">
    <property type="nucleotide sequence ID" value="NZ_CP059563.1"/>
</dbReference>
<evidence type="ECO:0000313" key="2">
    <source>
        <dbReference type="Proteomes" id="UP000269923"/>
    </source>
</evidence>
<evidence type="ECO:0000313" key="1">
    <source>
        <dbReference type="EMBL" id="RRD91291.1"/>
    </source>
</evidence>
<dbReference type="InterPro" id="IPR007446">
    <property type="entry name" value="PilP"/>
</dbReference>
<keyword evidence="2" id="KW-1185">Reference proteome</keyword>
<reference evidence="1 2" key="1">
    <citation type="submission" date="2018-11" db="EMBL/GenBank/DDBJ databases">
        <title>Genomes From Bacteria Associated with the Canine Oral Cavity: a Test Case for Automated Genome-Based Taxonomic Assignment.</title>
        <authorList>
            <person name="Coil D.A."/>
            <person name="Jospin G."/>
            <person name="Darling A.E."/>
            <person name="Wallis C."/>
            <person name="Davis I.J."/>
            <person name="Harris S."/>
            <person name="Eisen J.A."/>
            <person name="Holcombe L.J."/>
            <person name="O'Flynn C."/>
        </authorList>
    </citation>
    <scope>NUCLEOTIDE SEQUENCE [LARGE SCALE GENOMIC DNA]</scope>
    <source>
        <strain evidence="1 2">COT-280</strain>
    </source>
</reference>
<protein>
    <submittedName>
        <fullName evidence="1">Pilin assembly protein</fullName>
    </submittedName>
</protein>
<dbReference type="EMBL" id="RQYC01000002">
    <property type="protein sequence ID" value="RRD91291.1"/>
    <property type="molecule type" value="Genomic_DNA"/>
</dbReference>
<accession>A0A3P2A7D3</accession>
<dbReference type="OrthoDB" id="5296580at2"/>
<organism evidence="1 2">
    <name type="scientific">Conchiformibius steedae</name>
    <dbReference type="NCBI Taxonomy" id="153493"/>
    <lineage>
        <taxon>Bacteria</taxon>
        <taxon>Pseudomonadati</taxon>
        <taxon>Pseudomonadota</taxon>
        <taxon>Betaproteobacteria</taxon>
        <taxon>Neisseriales</taxon>
        <taxon>Neisseriaceae</taxon>
        <taxon>Conchiformibius</taxon>
    </lineage>
</organism>
<dbReference type="Pfam" id="PF04351">
    <property type="entry name" value="PilP"/>
    <property type="match status" value="1"/>
</dbReference>
<dbReference type="PROSITE" id="PS51257">
    <property type="entry name" value="PROKAR_LIPOPROTEIN"/>
    <property type="match status" value="1"/>
</dbReference>
<dbReference type="STRING" id="1121352.GCA_000620925_00177"/>